<keyword evidence="7" id="KW-1133">Transmembrane helix</keyword>
<evidence type="ECO:0000313" key="9">
    <source>
        <dbReference type="EMBL" id="EKY23311.1"/>
    </source>
</evidence>
<feature type="transmembrane region" description="Helical" evidence="7">
    <location>
        <begin position="158"/>
        <end position="177"/>
    </location>
</feature>
<evidence type="ECO:0000256" key="6">
    <source>
        <dbReference type="SAM" id="Coils"/>
    </source>
</evidence>
<dbReference type="InterPro" id="IPR036890">
    <property type="entry name" value="HATPase_C_sf"/>
</dbReference>
<organism evidence="9 10">
    <name type="scientific">Clostridium celatum DSM 1785</name>
    <dbReference type="NCBI Taxonomy" id="545697"/>
    <lineage>
        <taxon>Bacteria</taxon>
        <taxon>Bacillati</taxon>
        <taxon>Bacillota</taxon>
        <taxon>Clostridia</taxon>
        <taxon>Eubacteriales</taxon>
        <taxon>Clostridiaceae</taxon>
        <taxon>Clostridium</taxon>
    </lineage>
</organism>
<feature type="transmembrane region" description="Helical" evidence="7">
    <location>
        <begin position="88"/>
        <end position="108"/>
    </location>
</feature>
<evidence type="ECO:0000313" key="10">
    <source>
        <dbReference type="Proteomes" id="UP000010420"/>
    </source>
</evidence>
<dbReference type="PRINTS" id="PR00344">
    <property type="entry name" value="BCTRLSENSOR"/>
</dbReference>
<comment type="catalytic activity">
    <reaction evidence="1">
        <text>ATP + protein L-histidine = ADP + protein N-phospho-L-histidine.</text>
        <dbReference type="EC" id="2.7.13.3"/>
    </reaction>
</comment>
<dbReference type="InterPro" id="IPR004358">
    <property type="entry name" value="Sig_transdc_His_kin-like_C"/>
</dbReference>
<dbReference type="Gene3D" id="3.30.565.10">
    <property type="entry name" value="Histidine kinase-like ATPase, C-terminal domain"/>
    <property type="match status" value="1"/>
</dbReference>
<keyword evidence="5" id="KW-0902">Two-component regulatory system</keyword>
<reference evidence="9 10" key="1">
    <citation type="submission" date="2012-05" db="EMBL/GenBank/DDBJ databases">
        <authorList>
            <person name="Weinstock G."/>
            <person name="Sodergren E."/>
            <person name="Lobos E.A."/>
            <person name="Fulton L."/>
            <person name="Fulton R."/>
            <person name="Courtney L."/>
            <person name="Fronick C."/>
            <person name="O'Laughlin M."/>
            <person name="Godfrey J."/>
            <person name="Wilson R.M."/>
            <person name="Miner T."/>
            <person name="Farmer C."/>
            <person name="Delehaunty K."/>
            <person name="Cordes M."/>
            <person name="Minx P."/>
            <person name="Tomlinson C."/>
            <person name="Chen J."/>
            <person name="Wollam A."/>
            <person name="Pepin K.H."/>
            <person name="Bhonagiri V."/>
            <person name="Zhang X."/>
            <person name="Suruliraj S."/>
            <person name="Warren W."/>
            <person name="Mitreva M."/>
            <person name="Mardis E.R."/>
            <person name="Wilson R.K."/>
        </authorList>
    </citation>
    <scope>NUCLEOTIDE SEQUENCE [LARGE SCALE GENOMIC DNA]</scope>
    <source>
        <strain evidence="9 10">DSM 1785</strain>
    </source>
</reference>
<evidence type="ECO:0000256" key="2">
    <source>
        <dbReference type="ARBA" id="ARBA00012438"/>
    </source>
</evidence>
<feature type="transmembrane region" description="Helical" evidence="7">
    <location>
        <begin position="189"/>
        <end position="208"/>
    </location>
</feature>
<proteinExistence type="predicted"/>
<dbReference type="SMART" id="SM00387">
    <property type="entry name" value="HATPase_c"/>
    <property type="match status" value="1"/>
</dbReference>
<dbReference type="RefSeq" id="WP_005215399.1">
    <property type="nucleotide sequence ID" value="NZ_KB291697.1"/>
</dbReference>
<dbReference type="InterPro" id="IPR003594">
    <property type="entry name" value="HATPase_dom"/>
</dbReference>
<keyword evidence="7" id="KW-0472">Membrane</keyword>
<keyword evidence="6" id="KW-0175">Coiled coil</keyword>
<gene>
    <name evidence="9" type="ORF">HMPREF0216_02981</name>
</gene>
<feature type="domain" description="Histidine kinase" evidence="8">
    <location>
        <begin position="253"/>
        <end position="418"/>
    </location>
</feature>
<sequence length="427" mass="48225">MIFLVDLINTVLQYVMIIGIINFCVDEKSKKNKFEMMIYIVILCIVTVIISSIMGASGLGAIVSHIVVMLFGAITYKKDHLGATIGFSMIYFAICINLLICSNIFFPFIQPNLPAEYVELGMVIFMYMPQFIMAFLVLSKRELCYKIYKSIRSKVSSIVTLIIITVVVDFIASFNSIIHGRDNPIMQEIIFILLGVFIIGITIYFSYIEKKAKEIDLLNVALEEKINELKKVKHDYGAQISYLYGLHLMGKHERLGELLKDIINGHNTIKQEIKIANSDCSTIAMIMSSIEHTGINVIIDEQAKLEDTSLTELEIQRVISNIARNSVTAMNKRGIITIRTYYGIKDVIIKITNDGPKIDDNIIEKIFNAGFTTKKDIDKEHGLGLAIVKEIIENHRGTISVHSTVEITEFIIKLPRVMDIIKVNEIS</sequence>
<evidence type="ECO:0000256" key="4">
    <source>
        <dbReference type="ARBA" id="ARBA00022777"/>
    </source>
</evidence>
<evidence type="ECO:0000259" key="8">
    <source>
        <dbReference type="PROSITE" id="PS50109"/>
    </source>
</evidence>
<feature type="transmembrane region" description="Helical" evidence="7">
    <location>
        <begin position="6"/>
        <end position="25"/>
    </location>
</feature>
<feature type="transmembrane region" description="Helical" evidence="7">
    <location>
        <begin position="37"/>
        <end position="53"/>
    </location>
</feature>
<evidence type="ECO:0000256" key="7">
    <source>
        <dbReference type="SAM" id="Phobius"/>
    </source>
</evidence>
<dbReference type="Proteomes" id="UP000010420">
    <property type="component" value="Unassembled WGS sequence"/>
</dbReference>
<dbReference type="PANTHER" id="PTHR43547:SF10">
    <property type="entry name" value="SENSOR HISTIDINE KINASE DCUS"/>
    <property type="match status" value="1"/>
</dbReference>
<dbReference type="GO" id="GO:0000155">
    <property type="term" value="F:phosphorelay sensor kinase activity"/>
    <property type="evidence" value="ECO:0007669"/>
    <property type="project" value="TreeGrafter"/>
</dbReference>
<comment type="caution">
    <text evidence="9">The sequence shown here is derived from an EMBL/GenBank/DDBJ whole genome shotgun (WGS) entry which is preliminary data.</text>
</comment>
<evidence type="ECO:0000256" key="1">
    <source>
        <dbReference type="ARBA" id="ARBA00000085"/>
    </source>
</evidence>
<dbReference type="AlphaFoldDB" id="L1Q605"/>
<keyword evidence="3" id="KW-0597">Phosphoprotein</keyword>
<protein>
    <recommendedName>
        <fullName evidence="2">histidine kinase</fullName>
        <ecNumber evidence="2">2.7.13.3</ecNumber>
    </recommendedName>
</protein>
<name>L1Q605_9CLOT</name>
<dbReference type="eggNOG" id="COG3290">
    <property type="taxonomic scope" value="Bacteria"/>
</dbReference>
<feature type="coiled-coil region" evidence="6">
    <location>
        <begin position="208"/>
        <end position="239"/>
    </location>
</feature>
<dbReference type="SUPFAM" id="SSF55874">
    <property type="entry name" value="ATPase domain of HSP90 chaperone/DNA topoisomerase II/histidine kinase"/>
    <property type="match status" value="1"/>
</dbReference>
<keyword evidence="7" id="KW-0812">Transmembrane</keyword>
<keyword evidence="10" id="KW-1185">Reference proteome</keyword>
<feature type="transmembrane region" description="Helical" evidence="7">
    <location>
        <begin position="120"/>
        <end position="138"/>
    </location>
</feature>
<accession>L1Q605</accession>
<keyword evidence="4 9" id="KW-0418">Kinase</keyword>
<dbReference type="InterPro" id="IPR005467">
    <property type="entry name" value="His_kinase_dom"/>
</dbReference>
<dbReference type="STRING" id="545697.HMPREF0216_02981"/>
<dbReference type="Pfam" id="PF02518">
    <property type="entry name" value="HATPase_c"/>
    <property type="match status" value="1"/>
</dbReference>
<dbReference type="EC" id="2.7.13.3" evidence="2"/>
<keyword evidence="4 9" id="KW-0808">Transferase</keyword>
<dbReference type="HOGENOM" id="CLU_653289_0_0_9"/>
<evidence type="ECO:0000256" key="5">
    <source>
        <dbReference type="ARBA" id="ARBA00023012"/>
    </source>
</evidence>
<dbReference type="PROSITE" id="PS50109">
    <property type="entry name" value="HIS_KIN"/>
    <property type="match status" value="1"/>
</dbReference>
<dbReference type="PATRIC" id="fig|545697.3.peg.2929"/>
<evidence type="ECO:0000256" key="3">
    <source>
        <dbReference type="ARBA" id="ARBA00022553"/>
    </source>
</evidence>
<dbReference type="PANTHER" id="PTHR43547">
    <property type="entry name" value="TWO-COMPONENT HISTIDINE KINASE"/>
    <property type="match status" value="1"/>
</dbReference>
<dbReference type="EMBL" id="AMEZ01000109">
    <property type="protein sequence ID" value="EKY23311.1"/>
    <property type="molecule type" value="Genomic_DNA"/>
</dbReference>